<reference evidence="1 2" key="1">
    <citation type="submission" date="2017-03" db="EMBL/GenBank/DDBJ databases">
        <title>Genomes of endolithic fungi from Antarctica.</title>
        <authorList>
            <person name="Coleine C."/>
            <person name="Masonjones S."/>
            <person name="Stajich J.E."/>
        </authorList>
    </citation>
    <scope>NUCLEOTIDE SEQUENCE [LARGE SCALE GENOMIC DNA]</scope>
    <source>
        <strain evidence="1 2">CCFEE 5187</strain>
    </source>
</reference>
<evidence type="ECO:0008006" key="3">
    <source>
        <dbReference type="Google" id="ProtNLM"/>
    </source>
</evidence>
<dbReference type="SUPFAM" id="SSF54427">
    <property type="entry name" value="NTF2-like"/>
    <property type="match status" value="1"/>
</dbReference>
<dbReference type="Proteomes" id="UP000308768">
    <property type="component" value="Unassembled WGS sequence"/>
</dbReference>
<evidence type="ECO:0000313" key="1">
    <source>
        <dbReference type="EMBL" id="TKA61380.1"/>
    </source>
</evidence>
<organism evidence="1 2">
    <name type="scientific">Cryomyces minteri</name>
    <dbReference type="NCBI Taxonomy" id="331657"/>
    <lineage>
        <taxon>Eukaryota</taxon>
        <taxon>Fungi</taxon>
        <taxon>Dikarya</taxon>
        <taxon>Ascomycota</taxon>
        <taxon>Pezizomycotina</taxon>
        <taxon>Dothideomycetes</taxon>
        <taxon>Dothideomycetes incertae sedis</taxon>
        <taxon>Cryomyces</taxon>
    </lineage>
</organism>
<dbReference type="OrthoDB" id="3758478at2759"/>
<protein>
    <recommendedName>
        <fullName evidence="3">SnoaL-like domain-containing protein</fullName>
    </recommendedName>
</protein>
<evidence type="ECO:0000313" key="2">
    <source>
        <dbReference type="Proteomes" id="UP000308768"/>
    </source>
</evidence>
<dbReference type="Gene3D" id="3.10.450.50">
    <property type="match status" value="1"/>
</dbReference>
<accession>A0A4U0WEY6</accession>
<name>A0A4U0WEY6_9PEZI</name>
<dbReference type="STRING" id="331657.A0A4U0WEY6"/>
<dbReference type="EMBL" id="NAJN01001751">
    <property type="protein sequence ID" value="TKA61380.1"/>
    <property type="molecule type" value="Genomic_DNA"/>
</dbReference>
<proteinExistence type="predicted"/>
<keyword evidence="2" id="KW-1185">Reference proteome</keyword>
<comment type="caution">
    <text evidence="1">The sequence shown here is derived from an EMBL/GenBank/DDBJ whole genome shotgun (WGS) entry which is preliminary data.</text>
</comment>
<sequence>MASKRLETAKKFIGHFATFDTQTLDTILSENYTHHFAPTSLSPFGPYTKQGLLDHHNRMLTVMSGFPVMAKEYIESESGNQVAVWATSQAIFRNEVKDDGVPEKDWMYEGEYVFILSMDKTGEKIVRAIEFLDSKATMDKLVVLMKRAQENSEKKFGSGADMVHWLEKVSTS</sequence>
<dbReference type="AlphaFoldDB" id="A0A4U0WEY6"/>
<dbReference type="InterPro" id="IPR032710">
    <property type="entry name" value="NTF2-like_dom_sf"/>
</dbReference>
<gene>
    <name evidence="1" type="ORF">B0A49_11267</name>
</gene>